<evidence type="ECO:0000256" key="2">
    <source>
        <dbReference type="ARBA" id="ARBA00022692"/>
    </source>
</evidence>
<evidence type="ECO:0000256" key="4">
    <source>
        <dbReference type="ARBA" id="ARBA00023136"/>
    </source>
</evidence>
<feature type="transmembrane region" description="Helical" evidence="5">
    <location>
        <begin position="617"/>
        <end position="633"/>
    </location>
</feature>
<accession>A0ABD3MT41</accession>
<dbReference type="EMBL" id="JALLBG020000078">
    <property type="protein sequence ID" value="KAL3767058.1"/>
    <property type="molecule type" value="Genomic_DNA"/>
</dbReference>
<reference evidence="7 8" key="1">
    <citation type="submission" date="2024-10" db="EMBL/GenBank/DDBJ databases">
        <title>Updated reference genomes for cyclostephanoid diatoms.</title>
        <authorList>
            <person name="Roberts W.R."/>
            <person name="Alverson A.J."/>
        </authorList>
    </citation>
    <scope>NUCLEOTIDE SEQUENCE [LARGE SCALE GENOMIC DNA]</scope>
    <source>
        <strain evidence="7 8">AJA232-27</strain>
    </source>
</reference>
<dbReference type="InterPro" id="IPR007274">
    <property type="entry name" value="Cop_transporter"/>
</dbReference>
<feature type="signal peptide" evidence="6">
    <location>
        <begin position="1"/>
        <end position="24"/>
    </location>
</feature>
<organism evidence="7 8">
    <name type="scientific">Discostella pseudostelligera</name>
    <dbReference type="NCBI Taxonomy" id="259834"/>
    <lineage>
        <taxon>Eukaryota</taxon>
        <taxon>Sar</taxon>
        <taxon>Stramenopiles</taxon>
        <taxon>Ochrophyta</taxon>
        <taxon>Bacillariophyta</taxon>
        <taxon>Coscinodiscophyceae</taxon>
        <taxon>Thalassiosirophycidae</taxon>
        <taxon>Stephanodiscales</taxon>
        <taxon>Stephanodiscaceae</taxon>
        <taxon>Discostella</taxon>
    </lineage>
</organism>
<dbReference type="PANTHER" id="PTHR40855:SF1">
    <property type="entry name" value="CLAVAMINATE SYNTHASE-LIKE PROTEIN"/>
    <property type="match status" value="1"/>
</dbReference>
<dbReference type="GO" id="GO:0016020">
    <property type="term" value="C:membrane"/>
    <property type="evidence" value="ECO:0007669"/>
    <property type="project" value="UniProtKB-SubCell"/>
</dbReference>
<proteinExistence type="predicted"/>
<evidence type="ECO:0000256" key="5">
    <source>
        <dbReference type="SAM" id="Phobius"/>
    </source>
</evidence>
<comment type="subcellular location">
    <subcellularLocation>
        <location evidence="1">Membrane</location>
    </subcellularLocation>
</comment>
<dbReference type="PANTHER" id="PTHR40855">
    <property type="entry name" value="DIOX_N DOMAIN-CONTAINING PROTEIN"/>
    <property type="match status" value="1"/>
</dbReference>
<sequence length="758" mass="84004">MPTLKIAFVLLALGPSMFLSTAAASDEIDLPRISTNRLRSALSSGQSLLNLHQLLYDSHGILRISVDNDSNTYFSKLRKRALGHLCDCPTLSSSALSSHSDEITTSFTEAAKLYPKDLQQITLPDGTLRQTLASATVGFDESGTTTIEESGRGKHSAVTLELPSWVGDTCGQDAYNSFEELRDAVAEVVDLFVSRLDQEKKQFDKGKGELNGGDHHHSYRQILSGSNHLEHFHVYTKMWDDAGEGIQGGREELQWNGEEHWNGEDHTLDYDSATLDYHTDAGFFLSFVPAMNCRSRTTDNTSFFLKGVEEPVAFEEDEVVIMMGAGAQYWLPPRVEGEGQGFLAASHALRLPHGTHRAWYGKMHLLPTPLQFGTAPPSFQLVDYDAHVPSSPVDGCGINSFHQDFATTELLSSGRIQTQSRRRRRLQHVNSPAQCNNQTNFFCWYQCIDIPSSDLAEQYVQDGYSLYCLNPALLSSSDNPILDATEPCEGGFVHNSHCIGSWQKTDASVPGYQLPYAVPKVDSLSSTTTTATHSEMEMDDQYCYGGTSMYMDGFTWQDTTCVIYLFSSWVLSTPGKFALAALGSILLGIALEFVLWKRRGVYALPAGRRRLLLSTSIYGLQLAMGYLIMLVIMTYSGPLFISTVGGMMLGHLLFNAQDSLAREWREKHSNRTEMMNGETYRTDMNGDSSLEANSLFVRRGTNSNTELNSYQHGRDGDEVERITSSPPVVEHEKFAATESTNLRSDVADGATPCCQYTL</sequence>
<keyword evidence="3 5" id="KW-1133">Transmembrane helix</keyword>
<dbReference type="AlphaFoldDB" id="A0ABD3MT41"/>
<keyword evidence="2 5" id="KW-0812">Transmembrane</keyword>
<feature type="chain" id="PRO_5044853066" description="Copper transporter" evidence="6">
    <location>
        <begin position="25"/>
        <end position="758"/>
    </location>
</feature>
<evidence type="ECO:0000256" key="1">
    <source>
        <dbReference type="ARBA" id="ARBA00004370"/>
    </source>
</evidence>
<keyword evidence="6" id="KW-0732">Signal</keyword>
<evidence type="ECO:0000313" key="7">
    <source>
        <dbReference type="EMBL" id="KAL3767058.1"/>
    </source>
</evidence>
<comment type="caution">
    <text evidence="7">The sequence shown here is derived from an EMBL/GenBank/DDBJ whole genome shotgun (WGS) entry which is preliminary data.</text>
</comment>
<evidence type="ECO:0000256" key="3">
    <source>
        <dbReference type="ARBA" id="ARBA00022989"/>
    </source>
</evidence>
<feature type="transmembrane region" description="Helical" evidence="5">
    <location>
        <begin position="577"/>
        <end position="596"/>
    </location>
</feature>
<evidence type="ECO:0008006" key="9">
    <source>
        <dbReference type="Google" id="ProtNLM"/>
    </source>
</evidence>
<dbReference type="Proteomes" id="UP001530293">
    <property type="component" value="Unassembled WGS sequence"/>
</dbReference>
<keyword evidence="8" id="KW-1185">Reference proteome</keyword>
<evidence type="ECO:0000313" key="8">
    <source>
        <dbReference type="Proteomes" id="UP001530293"/>
    </source>
</evidence>
<dbReference type="Pfam" id="PF04145">
    <property type="entry name" value="Ctr"/>
    <property type="match status" value="1"/>
</dbReference>
<protein>
    <recommendedName>
        <fullName evidence="9">Copper transporter</fullName>
    </recommendedName>
</protein>
<name>A0ABD3MT41_9STRA</name>
<gene>
    <name evidence="7" type="ORF">ACHAWU_004556</name>
</gene>
<keyword evidence="4 5" id="KW-0472">Membrane</keyword>
<evidence type="ECO:0000256" key="6">
    <source>
        <dbReference type="SAM" id="SignalP"/>
    </source>
</evidence>